<evidence type="ECO:0000259" key="2">
    <source>
        <dbReference type="Pfam" id="PF18164"/>
    </source>
</evidence>
<organism evidence="3 4">
    <name type="scientific">Lacrimispora celerecrescens</name>
    <dbReference type="NCBI Taxonomy" id="29354"/>
    <lineage>
        <taxon>Bacteria</taxon>
        <taxon>Bacillati</taxon>
        <taxon>Bacillota</taxon>
        <taxon>Clostridia</taxon>
        <taxon>Lachnospirales</taxon>
        <taxon>Lachnospiraceae</taxon>
        <taxon>Lacrimispora</taxon>
    </lineage>
</organism>
<comment type="caution">
    <text evidence="3">The sequence shown here is derived from an EMBL/GenBank/DDBJ whole genome shotgun (WGS) entry which is preliminary data.</text>
</comment>
<dbReference type="RefSeq" id="WP_038282890.1">
    <property type="nucleotide sequence ID" value="NZ_JPME01000019.1"/>
</dbReference>
<evidence type="ECO:0000313" key="3">
    <source>
        <dbReference type="EMBL" id="KEZ89220.1"/>
    </source>
</evidence>
<dbReference type="Gene3D" id="3.40.630.120">
    <property type="match status" value="1"/>
</dbReference>
<name>A0A084JJT6_9FIRM</name>
<dbReference type="STRING" id="29354.IO98_16325"/>
<accession>A0A084JJT6</accession>
<dbReference type="EMBL" id="JPME01000019">
    <property type="protein sequence ID" value="KEZ89220.1"/>
    <property type="molecule type" value="Genomic_DNA"/>
</dbReference>
<sequence>MGHLSYGFKECVDYCGFDNLPEGLEQFYAGYPGQEDIHFIERKFLKEVFEKFNLPEKEQRLLIKAAKAVEEDPILFHFSKFLVWDMCSARNRCDVDNYKNMTPVCMAEYGELYSFLLLLACVVPSIKLLKERGVPEHYYRDIPFQPIKSQLEKLVRDDVSVSDFPWDMNFYTCSIFLMDRFLFIPCRFGDTFTMYRNKVSGKVTALKHGGEEFRRDGQFNGINGVYDKEGVFTTLWQETEEEITANSISPMGFVERNPVTLIKKEWTEALNQGDMLLALHVPSGPGYNPERLKNSMVLALEFYKTYFPELPIKGFWSESWLYDSRLSLVLDYDTSNIIKVQRQFYLYPIKEGDAMLRYEVFGDWKADETKVELKTSLQKAAAAYMATGSRFNNLSMVVLKEEADQTDQMPYITQEDIARYGQIVDSHLK</sequence>
<reference evidence="3 4" key="1">
    <citation type="submission" date="2014-07" db="EMBL/GenBank/DDBJ databases">
        <title>Draft genome of Clostridium celerecrescens 152B isolated from sediments associated with methane hydrate from Krishna Godavari basin.</title>
        <authorList>
            <person name="Honkalas V.S."/>
            <person name="Dabir A.P."/>
            <person name="Arora P."/>
            <person name="Dhakephalkar P.K."/>
        </authorList>
    </citation>
    <scope>NUCLEOTIDE SEQUENCE [LARGE SCALE GENOMIC DNA]</scope>
    <source>
        <strain evidence="3 4">152B</strain>
    </source>
</reference>
<feature type="domain" description="GNAT-like C-terminal" evidence="2">
    <location>
        <begin position="267"/>
        <end position="393"/>
    </location>
</feature>
<dbReference type="Proteomes" id="UP000028525">
    <property type="component" value="Unassembled WGS sequence"/>
</dbReference>
<dbReference type="Pfam" id="PF18082">
    <property type="entry name" value="NAT_N"/>
    <property type="match status" value="1"/>
</dbReference>
<evidence type="ECO:0000313" key="4">
    <source>
        <dbReference type="Proteomes" id="UP000028525"/>
    </source>
</evidence>
<proteinExistence type="predicted"/>
<protein>
    <recommendedName>
        <fullName evidence="5">GNAT-like C-terminal domain-containing protein</fullName>
    </recommendedName>
</protein>
<gene>
    <name evidence="3" type="ORF">IO98_16325</name>
</gene>
<evidence type="ECO:0008006" key="5">
    <source>
        <dbReference type="Google" id="ProtNLM"/>
    </source>
</evidence>
<feature type="domain" description="N-acyltransferase N-terminal" evidence="1">
    <location>
        <begin position="44"/>
        <end position="142"/>
    </location>
</feature>
<dbReference type="InterPro" id="IPR041644">
    <property type="entry name" value="GNAT_C"/>
</dbReference>
<dbReference type="OrthoDB" id="2139859at2"/>
<keyword evidence="4" id="KW-1185">Reference proteome</keyword>
<evidence type="ECO:0000259" key="1">
    <source>
        <dbReference type="Pfam" id="PF18082"/>
    </source>
</evidence>
<dbReference type="InterPro" id="IPR041273">
    <property type="entry name" value="NAT_N"/>
</dbReference>
<dbReference type="Pfam" id="PF18164">
    <property type="entry name" value="GNAT_C"/>
    <property type="match status" value="1"/>
</dbReference>
<dbReference type="AlphaFoldDB" id="A0A084JJT6"/>